<evidence type="ECO:0000313" key="2">
    <source>
        <dbReference type="Proteomes" id="UP001515500"/>
    </source>
</evidence>
<feature type="domain" description="Methyltransferase type 11" evidence="1">
    <location>
        <begin position="99"/>
        <end position="199"/>
    </location>
</feature>
<evidence type="ECO:0000313" key="3">
    <source>
        <dbReference type="RefSeq" id="XP_039125625.1"/>
    </source>
</evidence>
<evidence type="ECO:0000259" key="1">
    <source>
        <dbReference type="Pfam" id="PF08241"/>
    </source>
</evidence>
<sequence length="270" mass="29587">MHASVMYHVSPITATLLRSEPLKCCSCGRRHLLAASSSLISFPSTPTDVIEKIHARRPDWYEEFFARAMDQDMRSYEAQISGYKAKLFPHLIENSKHVLELGVGTGPNFKYYARADKDLNVIGVDPNKKMEKYARKAAAAAGLSPAGFSFIQGVGEALPAADNSMDAVIGTIVLCSVEDVYQSLREVKRVLKPGGLYLFIEHVAAPDGTLLRLAQTALDPLQQLLSDGCHLTRETGKQISEAGFSNLILNMTFLSNVSLISPHVYGIAFK</sequence>
<dbReference type="RefSeq" id="XP_039125625.1">
    <property type="nucleotide sequence ID" value="XM_039269691.1"/>
</dbReference>
<dbReference type="AlphaFoldDB" id="A0AB40BE45"/>
<dbReference type="Proteomes" id="UP001515500">
    <property type="component" value="Chromosome 5"/>
</dbReference>
<dbReference type="InterPro" id="IPR052356">
    <property type="entry name" value="Thiol_S-MT"/>
</dbReference>
<dbReference type="GeneID" id="120261709"/>
<dbReference type="InterPro" id="IPR013216">
    <property type="entry name" value="Methyltransf_11"/>
</dbReference>
<dbReference type="CDD" id="cd02440">
    <property type="entry name" value="AdoMet_MTases"/>
    <property type="match status" value="1"/>
</dbReference>
<dbReference type="PANTHER" id="PTHR45036">
    <property type="entry name" value="METHYLTRANSFERASE LIKE 7B"/>
    <property type="match status" value="1"/>
</dbReference>
<reference evidence="3" key="1">
    <citation type="submission" date="2025-08" db="UniProtKB">
        <authorList>
            <consortium name="RefSeq"/>
        </authorList>
    </citation>
    <scope>IDENTIFICATION</scope>
</reference>
<dbReference type="GO" id="GO:0008757">
    <property type="term" value="F:S-adenosylmethionine-dependent methyltransferase activity"/>
    <property type="evidence" value="ECO:0007669"/>
    <property type="project" value="InterPro"/>
</dbReference>
<dbReference type="SUPFAM" id="SSF53335">
    <property type="entry name" value="S-adenosyl-L-methionine-dependent methyltransferases"/>
    <property type="match status" value="1"/>
</dbReference>
<dbReference type="InterPro" id="IPR029063">
    <property type="entry name" value="SAM-dependent_MTases_sf"/>
</dbReference>
<dbReference type="Gene3D" id="3.40.50.150">
    <property type="entry name" value="Vaccinia Virus protein VP39"/>
    <property type="match status" value="1"/>
</dbReference>
<proteinExistence type="predicted"/>
<dbReference type="Pfam" id="PF08241">
    <property type="entry name" value="Methyltransf_11"/>
    <property type="match status" value="1"/>
</dbReference>
<gene>
    <name evidence="3" type="primary">LOC120261709</name>
</gene>
<dbReference type="PANTHER" id="PTHR45036:SF1">
    <property type="entry name" value="METHYLTRANSFERASE LIKE 7A"/>
    <property type="match status" value="1"/>
</dbReference>
<protein>
    <submittedName>
        <fullName evidence="3">Methyltransferase-like protein 7A</fullName>
    </submittedName>
</protein>
<organism evidence="2 3">
    <name type="scientific">Dioscorea cayennensis subsp. rotundata</name>
    <name type="common">White Guinea yam</name>
    <name type="synonym">Dioscorea rotundata</name>
    <dbReference type="NCBI Taxonomy" id="55577"/>
    <lineage>
        <taxon>Eukaryota</taxon>
        <taxon>Viridiplantae</taxon>
        <taxon>Streptophyta</taxon>
        <taxon>Embryophyta</taxon>
        <taxon>Tracheophyta</taxon>
        <taxon>Spermatophyta</taxon>
        <taxon>Magnoliopsida</taxon>
        <taxon>Liliopsida</taxon>
        <taxon>Dioscoreales</taxon>
        <taxon>Dioscoreaceae</taxon>
        <taxon>Dioscorea</taxon>
    </lineage>
</organism>
<keyword evidence="2" id="KW-1185">Reference proteome</keyword>
<accession>A0AB40BE45</accession>
<name>A0AB40BE45_DIOCR</name>